<evidence type="ECO:0000313" key="10">
    <source>
        <dbReference type="Proteomes" id="UP000076632"/>
    </source>
</evidence>
<accession>A0A164Z8H3</accession>
<feature type="region of interest" description="Disordered" evidence="8">
    <location>
        <begin position="31"/>
        <end position="65"/>
    </location>
</feature>
<dbReference type="GeneID" id="28898742"/>
<dbReference type="EMBL" id="KV407469">
    <property type="protein sequence ID" value="KZF18816.1"/>
    <property type="molecule type" value="Genomic_DNA"/>
</dbReference>
<organism evidence="9 10">
    <name type="scientific">Xylona heveae (strain CBS 132557 / TC161)</name>
    <dbReference type="NCBI Taxonomy" id="1328760"/>
    <lineage>
        <taxon>Eukaryota</taxon>
        <taxon>Fungi</taxon>
        <taxon>Dikarya</taxon>
        <taxon>Ascomycota</taxon>
        <taxon>Pezizomycotina</taxon>
        <taxon>Xylonomycetes</taxon>
        <taxon>Xylonales</taxon>
        <taxon>Xylonaceae</taxon>
        <taxon>Xylona</taxon>
    </lineage>
</organism>
<dbReference type="GO" id="GO:1990904">
    <property type="term" value="C:ribonucleoprotein complex"/>
    <property type="evidence" value="ECO:0007669"/>
    <property type="project" value="UniProtKB-KW"/>
</dbReference>
<dbReference type="FunFam" id="3.30.420.80:FF:000011">
    <property type="entry name" value="37S ribosomal protein S18, mitochondrial"/>
    <property type="match status" value="1"/>
</dbReference>
<dbReference type="OMA" id="MFGKINE"/>
<evidence type="ECO:0000256" key="2">
    <source>
        <dbReference type="ARBA" id="ARBA00006194"/>
    </source>
</evidence>
<comment type="similarity">
    <text evidence="2">Belongs to the universal ribosomal protein uS11 family.</text>
</comment>
<proteinExistence type="inferred from homology"/>
<dbReference type="GO" id="GO:0005840">
    <property type="term" value="C:ribosome"/>
    <property type="evidence" value="ECO:0007669"/>
    <property type="project" value="UniProtKB-KW"/>
</dbReference>
<dbReference type="GO" id="GO:0005739">
    <property type="term" value="C:mitochondrion"/>
    <property type="evidence" value="ECO:0007669"/>
    <property type="project" value="UniProtKB-SubCell"/>
</dbReference>
<dbReference type="InterPro" id="IPR036967">
    <property type="entry name" value="Ribosomal_uS11_sf"/>
</dbReference>
<comment type="subcellular location">
    <subcellularLocation>
        <location evidence="1">Mitochondrion</location>
    </subcellularLocation>
</comment>
<evidence type="ECO:0000256" key="5">
    <source>
        <dbReference type="ARBA" id="ARBA00023274"/>
    </source>
</evidence>
<evidence type="ECO:0000256" key="3">
    <source>
        <dbReference type="ARBA" id="ARBA00022980"/>
    </source>
</evidence>
<dbReference type="PANTHER" id="PTHR11759">
    <property type="entry name" value="40S RIBOSOMAL PROTEIN S14/30S RIBOSOMAL PROTEIN S11"/>
    <property type="match status" value="1"/>
</dbReference>
<gene>
    <name evidence="9" type="ORF">L228DRAFT_251657</name>
</gene>
<evidence type="ECO:0000256" key="1">
    <source>
        <dbReference type="ARBA" id="ARBA00004173"/>
    </source>
</evidence>
<evidence type="ECO:0000256" key="4">
    <source>
        <dbReference type="ARBA" id="ARBA00023128"/>
    </source>
</evidence>
<dbReference type="OrthoDB" id="1654884at2759"/>
<dbReference type="HAMAP" id="MF_01310">
    <property type="entry name" value="Ribosomal_uS11"/>
    <property type="match status" value="1"/>
</dbReference>
<dbReference type="GO" id="GO:0006412">
    <property type="term" value="P:translation"/>
    <property type="evidence" value="ECO:0007669"/>
    <property type="project" value="InterPro"/>
</dbReference>
<dbReference type="STRING" id="1328760.A0A164Z8H3"/>
<evidence type="ECO:0000256" key="8">
    <source>
        <dbReference type="SAM" id="MobiDB-lite"/>
    </source>
</evidence>
<dbReference type="InParanoid" id="A0A164Z8H3"/>
<name>A0A164Z8H3_XYLHT</name>
<keyword evidence="5" id="KW-0687">Ribonucleoprotein</keyword>
<dbReference type="Pfam" id="PF00411">
    <property type="entry name" value="Ribosomal_S11"/>
    <property type="match status" value="1"/>
</dbReference>
<dbReference type="Proteomes" id="UP000076632">
    <property type="component" value="Unassembled WGS sequence"/>
</dbReference>
<dbReference type="Gene3D" id="3.30.420.80">
    <property type="entry name" value="Ribosomal protein S11"/>
    <property type="match status" value="1"/>
</dbReference>
<dbReference type="SUPFAM" id="SSF53137">
    <property type="entry name" value="Translational machinery components"/>
    <property type="match status" value="1"/>
</dbReference>
<keyword evidence="4" id="KW-0496">Mitochondrion</keyword>
<sequence length="243" mass="26603">MSRELLRSSTISKACLQCQFRSFLPRTFTSPFSSTSRRRAENDAASSTATANKAADQSTKKTSASDATSDLADLSKFFGIGGAKRIGGQSQNSFSSLTSSTFNYDTSPLNPANRALPEHQPPHHFHIFATKHNTHITLTKPNRDAILSVSCGNLGFRKANRGNYDSAYQLAAFVLKQIQERGLLSDIKKLEVVLRNFGPGREAVTKALMGNEGRLLRGKIVRITDATRLKFGGTRSPKPRRLG</sequence>
<dbReference type="InterPro" id="IPR001971">
    <property type="entry name" value="Ribosomal_uS11"/>
</dbReference>
<dbReference type="GO" id="GO:0003735">
    <property type="term" value="F:structural constituent of ribosome"/>
    <property type="evidence" value="ECO:0007669"/>
    <property type="project" value="InterPro"/>
</dbReference>
<evidence type="ECO:0000313" key="9">
    <source>
        <dbReference type="EMBL" id="KZF18816.1"/>
    </source>
</evidence>
<protein>
    <recommendedName>
        <fullName evidence="7">Small ribosomal subunit protein uS11m</fullName>
    </recommendedName>
</protein>
<dbReference type="AlphaFoldDB" id="A0A164Z8H3"/>
<feature type="compositionally biased region" description="Low complexity" evidence="8">
    <location>
        <begin position="43"/>
        <end position="65"/>
    </location>
</feature>
<reference evidence="9 10" key="1">
    <citation type="journal article" date="2016" name="Fungal Biol.">
        <title>The genome of Xylona heveae provides a window into fungal endophytism.</title>
        <authorList>
            <person name="Gazis R."/>
            <person name="Kuo A."/>
            <person name="Riley R."/>
            <person name="LaButti K."/>
            <person name="Lipzen A."/>
            <person name="Lin J."/>
            <person name="Amirebrahimi M."/>
            <person name="Hesse C.N."/>
            <person name="Spatafora J.W."/>
            <person name="Henrissat B."/>
            <person name="Hainaut M."/>
            <person name="Grigoriev I.V."/>
            <person name="Hibbett D.S."/>
        </authorList>
    </citation>
    <scope>NUCLEOTIDE SEQUENCE [LARGE SCALE GENOMIC DNA]</scope>
    <source>
        <strain evidence="9 10">TC161</strain>
    </source>
</reference>
<evidence type="ECO:0000256" key="6">
    <source>
        <dbReference type="ARBA" id="ARBA00037226"/>
    </source>
</evidence>
<comment type="function">
    <text evidence="6">Component of the mitochondrial ribosome (mitoribosome), a dedicated translation machinery responsible for the synthesis of mitochondrial genome-encoded proteins, including at least some of the essential transmembrane subunits of the mitochondrial respiratory chain. The mitoribosomes are attached to the mitochondrial inner membrane and translation products are cotranslationally integrated into the membrane.</text>
</comment>
<keyword evidence="3" id="KW-0689">Ribosomal protein</keyword>
<keyword evidence="10" id="KW-1185">Reference proteome</keyword>
<dbReference type="RefSeq" id="XP_018184371.1">
    <property type="nucleotide sequence ID" value="XM_018333605.1"/>
</dbReference>
<evidence type="ECO:0000256" key="7">
    <source>
        <dbReference type="ARBA" id="ARBA00070326"/>
    </source>
</evidence>